<feature type="domain" description="N-(5'phosphoribosyl) anthranilate isomerase (PRAI)" evidence="18">
    <location>
        <begin position="258"/>
        <end position="449"/>
    </location>
</feature>
<dbReference type="InterPro" id="IPR001468">
    <property type="entry name" value="Indole-3-GlycerolPSynthase_CS"/>
</dbReference>
<comment type="caution">
    <text evidence="19">The sequence shown here is derived from an EMBL/GenBank/DDBJ whole genome shotgun (WGS) entry which is preliminary data.</text>
</comment>
<dbReference type="AlphaFoldDB" id="A0A9W6LM45"/>
<dbReference type="Proteomes" id="UP001144471">
    <property type="component" value="Unassembled WGS sequence"/>
</dbReference>
<reference evidence="19" key="1">
    <citation type="submission" date="2022-12" db="EMBL/GenBank/DDBJ databases">
        <title>Reference genome sequencing for broad-spectrum identification of bacterial and archaeal isolates by mass spectrometry.</title>
        <authorList>
            <person name="Sekiguchi Y."/>
            <person name="Tourlousse D.M."/>
        </authorList>
    </citation>
    <scope>NUCLEOTIDE SEQUENCE</scope>
    <source>
        <strain evidence="19">10succ1</strain>
    </source>
</reference>
<proteinExistence type="inferred from homology"/>
<evidence type="ECO:0000259" key="18">
    <source>
        <dbReference type="Pfam" id="PF00697"/>
    </source>
</evidence>
<dbReference type="GO" id="GO:0004425">
    <property type="term" value="F:indole-3-glycerol-phosphate synthase activity"/>
    <property type="evidence" value="ECO:0007669"/>
    <property type="project" value="UniProtKB-UniRule"/>
</dbReference>
<dbReference type="GO" id="GO:0004640">
    <property type="term" value="F:phosphoribosylanthranilate isomerase activity"/>
    <property type="evidence" value="ECO:0007669"/>
    <property type="project" value="UniProtKB-UniRule"/>
</dbReference>
<keyword evidence="8 15" id="KW-0210">Decarboxylase</keyword>
<keyword evidence="7 15" id="KW-0028">Amino-acid biosynthesis</keyword>
<evidence type="ECO:0000256" key="10">
    <source>
        <dbReference type="ARBA" id="ARBA00023141"/>
    </source>
</evidence>
<evidence type="ECO:0000256" key="13">
    <source>
        <dbReference type="ARBA" id="ARBA00023268"/>
    </source>
</evidence>
<dbReference type="RefSeq" id="WP_281834787.1">
    <property type="nucleotide sequence ID" value="NZ_BSDY01000006.1"/>
</dbReference>
<comment type="pathway">
    <text evidence="4 15">Amino-acid biosynthesis; L-tryptophan biosynthesis; L-tryptophan from chorismate: step 4/5.</text>
</comment>
<dbReference type="FunFam" id="3.20.20.70:FF:000024">
    <property type="entry name" value="Indole-3-glycerol phosphate synthase"/>
    <property type="match status" value="1"/>
</dbReference>
<evidence type="ECO:0000256" key="16">
    <source>
        <dbReference type="HAMAP-Rule" id="MF_00135"/>
    </source>
</evidence>
<sequence length="455" mass="51544">MILKRIIEDKRKSLEELQLNIDDLKRRCETALPPKDFYSVLRREGISIIGEIKRASPSKGVIREDFPHVELAREYEGAVEAVSILTEEEHFKGSMKYLKDIAQEIDTPLLCKDFIFTREQIYLARANGASSILLIVRILEEELLKELLTCARSLGMEPLVETHTEGEVKKALEAGAMIVGINNRDLSNFTVDIRRSIELRRNIPEEVVVVAESGIKSRSHVALLEEAGIDAILVGETLMRSRDLVGTARELRGVTTKVKICGIKTPQEVEILNRCKPHYTGLVFAPSKRQVDRETSKELRERLHPSIKTVGVFVDEEYEEILNTARYCKLDVVQLHGREDTDLCRRLREVREFKVWKALPGETISDYIIENYSQVADYLLFDSITPGGGKTFHWERIKDVHGNIILAGGLAPYNVGEAVKKVRPSIVDVSSGVEGSEGKDYSKILRFIEEVRKYG</sequence>
<dbReference type="InterPro" id="IPR045186">
    <property type="entry name" value="Indole-3-glycerol_P_synth"/>
</dbReference>
<keyword evidence="10 15" id="KW-0057">Aromatic amino acid biosynthesis</keyword>
<dbReference type="HAMAP" id="MF_00134_B">
    <property type="entry name" value="IGPS_B"/>
    <property type="match status" value="1"/>
</dbReference>
<evidence type="ECO:0000256" key="15">
    <source>
        <dbReference type="HAMAP-Rule" id="MF_00134"/>
    </source>
</evidence>
<feature type="domain" description="Indole-3-glycerol phosphate synthase" evidence="17">
    <location>
        <begin position="3"/>
        <end position="251"/>
    </location>
</feature>
<dbReference type="PANTHER" id="PTHR22854:SF2">
    <property type="entry name" value="INDOLE-3-GLYCEROL-PHOSPHATE SYNTHASE"/>
    <property type="match status" value="1"/>
</dbReference>
<dbReference type="NCBIfam" id="NF006945">
    <property type="entry name" value="PRK09427.1"/>
    <property type="match status" value="1"/>
</dbReference>
<comment type="similarity">
    <text evidence="5">In the N-terminal section; belongs to the TrpC family.</text>
</comment>
<evidence type="ECO:0000256" key="14">
    <source>
        <dbReference type="ARBA" id="ARBA00025592"/>
    </source>
</evidence>
<keyword evidence="9 15" id="KW-0822">Tryptophan biosynthesis</keyword>
<dbReference type="PANTHER" id="PTHR22854">
    <property type="entry name" value="TRYPTOPHAN BIOSYNTHESIS PROTEIN"/>
    <property type="match status" value="1"/>
</dbReference>
<evidence type="ECO:0000256" key="6">
    <source>
        <dbReference type="ARBA" id="ARBA00009847"/>
    </source>
</evidence>
<organism evidence="19 20">
    <name type="scientific">Propionigenium maris DSM 9537</name>
    <dbReference type="NCBI Taxonomy" id="1123000"/>
    <lineage>
        <taxon>Bacteria</taxon>
        <taxon>Fusobacteriati</taxon>
        <taxon>Fusobacteriota</taxon>
        <taxon>Fusobacteriia</taxon>
        <taxon>Fusobacteriales</taxon>
        <taxon>Fusobacteriaceae</taxon>
        <taxon>Propionigenium</taxon>
    </lineage>
</organism>
<dbReference type="InterPro" id="IPR001240">
    <property type="entry name" value="PRAI_dom"/>
</dbReference>
<evidence type="ECO:0000256" key="8">
    <source>
        <dbReference type="ARBA" id="ARBA00022793"/>
    </source>
</evidence>
<gene>
    <name evidence="15 19" type="primary">trpC</name>
    <name evidence="16" type="synonym">trpF</name>
    <name evidence="19" type="ORF">PM10SUCC1_14650</name>
</gene>
<protein>
    <recommendedName>
        <fullName evidence="15 16">Multifunctional fusion protein</fullName>
    </recommendedName>
    <domain>
        <recommendedName>
            <fullName evidence="15">Indole-3-glycerol phosphate synthase</fullName>
            <shortName evidence="15">IGPS</shortName>
            <ecNumber evidence="15">4.1.1.48</ecNumber>
        </recommendedName>
    </domain>
    <domain>
        <recommendedName>
            <fullName evidence="16">N-(5'-phosphoribosyl)anthranilate isomerase</fullName>
            <shortName evidence="16">PRAI</shortName>
            <ecNumber evidence="16">5.3.1.24</ecNumber>
        </recommendedName>
    </domain>
</protein>
<evidence type="ECO:0000256" key="2">
    <source>
        <dbReference type="ARBA" id="ARBA00001633"/>
    </source>
</evidence>
<dbReference type="SUPFAM" id="SSF51366">
    <property type="entry name" value="Ribulose-phoshate binding barrel"/>
    <property type="match status" value="2"/>
</dbReference>
<dbReference type="InterPro" id="IPR011060">
    <property type="entry name" value="RibuloseP-bd_barrel"/>
</dbReference>
<comment type="similarity">
    <text evidence="6">In the C-terminal section; belongs to the TrpF family.</text>
</comment>
<dbReference type="CDD" id="cd00405">
    <property type="entry name" value="PRAI"/>
    <property type="match status" value="1"/>
</dbReference>
<evidence type="ECO:0000256" key="1">
    <source>
        <dbReference type="ARBA" id="ARBA00001164"/>
    </source>
</evidence>
<keyword evidence="12 15" id="KW-0456">Lyase</keyword>
<keyword evidence="13" id="KW-0511">Multifunctional enzyme</keyword>
<dbReference type="NCBIfam" id="NF001377">
    <property type="entry name" value="PRK00278.2-4"/>
    <property type="match status" value="1"/>
</dbReference>
<comment type="pathway">
    <text evidence="3 16">Amino-acid biosynthesis; L-tryptophan biosynthesis; L-tryptophan from chorismate: step 3/5.</text>
</comment>
<comment type="similarity">
    <text evidence="16">Belongs to the TrpF family.</text>
</comment>
<dbReference type="EC" id="5.3.1.24" evidence="16"/>
<dbReference type="HAMAP" id="MF_00135">
    <property type="entry name" value="PRAI"/>
    <property type="match status" value="1"/>
</dbReference>
<evidence type="ECO:0000256" key="4">
    <source>
        <dbReference type="ARBA" id="ARBA00004696"/>
    </source>
</evidence>
<dbReference type="GO" id="GO:0000162">
    <property type="term" value="P:L-tryptophan biosynthetic process"/>
    <property type="evidence" value="ECO:0007669"/>
    <property type="project" value="UniProtKB-UniRule"/>
</dbReference>
<evidence type="ECO:0000256" key="12">
    <source>
        <dbReference type="ARBA" id="ARBA00023239"/>
    </source>
</evidence>
<evidence type="ECO:0000313" key="19">
    <source>
        <dbReference type="EMBL" id="GLI55951.1"/>
    </source>
</evidence>
<evidence type="ECO:0000256" key="11">
    <source>
        <dbReference type="ARBA" id="ARBA00023235"/>
    </source>
</evidence>
<dbReference type="Pfam" id="PF00218">
    <property type="entry name" value="IGPS"/>
    <property type="match status" value="1"/>
</dbReference>
<dbReference type="CDD" id="cd00331">
    <property type="entry name" value="IGPS"/>
    <property type="match status" value="1"/>
</dbReference>
<comment type="function">
    <text evidence="14">Bifunctional enzyme that catalyzes two sequential steps of tryptophan biosynthetic pathway. The first reaction is catalyzed by the isomerase, coded by the TrpF domain; the second reaction is catalyzed by the synthase, coded by the TrpC domain.</text>
</comment>
<dbReference type="PROSITE" id="PS00614">
    <property type="entry name" value="IGPS"/>
    <property type="match status" value="1"/>
</dbReference>
<evidence type="ECO:0000256" key="7">
    <source>
        <dbReference type="ARBA" id="ARBA00022605"/>
    </source>
</evidence>
<accession>A0A9W6LM45</accession>
<evidence type="ECO:0000256" key="3">
    <source>
        <dbReference type="ARBA" id="ARBA00004664"/>
    </source>
</evidence>
<dbReference type="Gene3D" id="3.20.20.70">
    <property type="entry name" value="Aldolase class I"/>
    <property type="match status" value="2"/>
</dbReference>
<dbReference type="InterPro" id="IPR013785">
    <property type="entry name" value="Aldolase_TIM"/>
</dbReference>
<name>A0A9W6LM45_9FUSO</name>
<dbReference type="EMBL" id="BSDY01000006">
    <property type="protein sequence ID" value="GLI55951.1"/>
    <property type="molecule type" value="Genomic_DNA"/>
</dbReference>
<evidence type="ECO:0000259" key="17">
    <source>
        <dbReference type="Pfam" id="PF00218"/>
    </source>
</evidence>
<comment type="catalytic activity">
    <reaction evidence="1 16">
        <text>N-(5-phospho-beta-D-ribosyl)anthranilate = 1-(2-carboxyphenylamino)-1-deoxy-D-ribulose 5-phosphate</text>
        <dbReference type="Rhea" id="RHEA:21540"/>
        <dbReference type="ChEBI" id="CHEBI:18277"/>
        <dbReference type="ChEBI" id="CHEBI:58613"/>
        <dbReference type="EC" id="5.3.1.24"/>
    </reaction>
</comment>
<comment type="similarity">
    <text evidence="15">Belongs to the TrpC family.</text>
</comment>
<evidence type="ECO:0000313" key="20">
    <source>
        <dbReference type="Proteomes" id="UP001144471"/>
    </source>
</evidence>
<evidence type="ECO:0000256" key="9">
    <source>
        <dbReference type="ARBA" id="ARBA00022822"/>
    </source>
</evidence>
<keyword evidence="20" id="KW-1185">Reference proteome</keyword>
<dbReference type="EC" id="4.1.1.48" evidence="15"/>
<keyword evidence="11 16" id="KW-0413">Isomerase</keyword>
<dbReference type="Pfam" id="PF00697">
    <property type="entry name" value="PRAI"/>
    <property type="match status" value="1"/>
</dbReference>
<comment type="catalytic activity">
    <reaction evidence="2 15">
        <text>1-(2-carboxyphenylamino)-1-deoxy-D-ribulose 5-phosphate + H(+) = (1S,2R)-1-C-(indol-3-yl)glycerol 3-phosphate + CO2 + H2O</text>
        <dbReference type="Rhea" id="RHEA:23476"/>
        <dbReference type="ChEBI" id="CHEBI:15377"/>
        <dbReference type="ChEBI" id="CHEBI:15378"/>
        <dbReference type="ChEBI" id="CHEBI:16526"/>
        <dbReference type="ChEBI" id="CHEBI:58613"/>
        <dbReference type="ChEBI" id="CHEBI:58866"/>
        <dbReference type="EC" id="4.1.1.48"/>
    </reaction>
</comment>
<evidence type="ECO:0000256" key="5">
    <source>
        <dbReference type="ARBA" id="ARBA00007902"/>
    </source>
</evidence>
<dbReference type="InterPro" id="IPR013798">
    <property type="entry name" value="Indole-3-glycerol_P_synth_dom"/>
</dbReference>